<dbReference type="VEuPathDB" id="MicrosporidiaDB:EDEG_02805"/>
<organism evidence="1 2">
    <name type="scientific">Edhazardia aedis (strain USNM 41457)</name>
    <name type="common">Microsporidian parasite</name>
    <dbReference type="NCBI Taxonomy" id="1003232"/>
    <lineage>
        <taxon>Eukaryota</taxon>
        <taxon>Fungi</taxon>
        <taxon>Fungi incertae sedis</taxon>
        <taxon>Microsporidia</taxon>
        <taxon>Edhazardia</taxon>
    </lineage>
</organism>
<accession>J9D5J2</accession>
<gene>
    <name evidence="1" type="ORF">EDEG_02805</name>
</gene>
<reference evidence="2" key="2">
    <citation type="submission" date="2015-07" db="EMBL/GenBank/DDBJ databases">
        <title>Contrasting host-pathogen interactions and genome evolution in two generalist and specialist microsporidian pathogens of mosquitoes.</title>
        <authorList>
            <consortium name="The Broad Institute Genomics Platform"/>
            <consortium name="The Broad Institute Genome Sequencing Center for Infectious Disease"/>
            <person name="Cuomo C.A."/>
            <person name="Sanscrainte N.D."/>
            <person name="Goldberg J.M."/>
            <person name="Heiman D."/>
            <person name="Young S."/>
            <person name="Zeng Q."/>
            <person name="Becnel J.J."/>
            <person name="Birren B.W."/>
        </authorList>
    </citation>
    <scope>NUCLEOTIDE SEQUENCE [LARGE SCALE GENOMIC DNA]</scope>
    <source>
        <strain evidence="2">USNM 41457</strain>
    </source>
</reference>
<dbReference type="EMBL" id="AFBI03000055">
    <property type="protein sequence ID" value="EJW02809.1"/>
    <property type="molecule type" value="Genomic_DNA"/>
</dbReference>
<dbReference type="Proteomes" id="UP000003163">
    <property type="component" value="Unassembled WGS sequence"/>
</dbReference>
<dbReference type="InParanoid" id="J9D5J2"/>
<comment type="caution">
    <text evidence="1">The sequence shown here is derived from an EMBL/GenBank/DDBJ whole genome shotgun (WGS) entry which is preliminary data.</text>
</comment>
<evidence type="ECO:0000313" key="2">
    <source>
        <dbReference type="Proteomes" id="UP000003163"/>
    </source>
</evidence>
<reference evidence="1 2" key="1">
    <citation type="submission" date="2011-08" db="EMBL/GenBank/DDBJ databases">
        <authorList>
            <person name="Liu Z.J."/>
            <person name="Shi F.L."/>
            <person name="Lu J.Q."/>
            <person name="Li M."/>
            <person name="Wang Z.L."/>
        </authorList>
    </citation>
    <scope>NUCLEOTIDE SEQUENCE [LARGE SCALE GENOMIC DNA]</scope>
    <source>
        <strain evidence="1 2">USNM 41457</strain>
    </source>
</reference>
<name>J9D5J2_EDHAE</name>
<keyword evidence="2" id="KW-1185">Reference proteome</keyword>
<protein>
    <submittedName>
        <fullName evidence="1">Uncharacterized protein</fullName>
    </submittedName>
</protein>
<dbReference type="AlphaFoldDB" id="J9D5J2"/>
<sequence length="107" mass="12672">MLHNKNNFSSIHNSSSIIIRSNHISSNNFSSNDISSNHFSANNFKYSNKKILILWNLVLKQRIKLLYMTDLHCNPLTNAQKFKNFFYVTKLDTIYKKIEKVMFRLKN</sequence>
<dbReference type="HOGENOM" id="CLU_2209986_0_0_1"/>
<evidence type="ECO:0000313" key="1">
    <source>
        <dbReference type="EMBL" id="EJW02809.1"/>
    </source>
</evidence>
<proteinExistence type="predicted"/>